<dbReference type="Gene3D" id="2.40.50.140">
    <property type="entry name" value="Nucleic acid-binding proteins"/>
    <property type="match status" value="1"/>
</dbReference>
<evidence type="ECO:0000313" key="2">
    <source>
        <dbReference type="Proteomes" id="UP000481153"/>
    </source>
</evidence>
<keyword evidence="2" id="KW-1185">Reference proteome</keyword>
<name>A0A6G0WVN0_9STRA</name>
<dbReference type="InterPro" id="IPR012340">
    <property type="entry name" value="NA-bd_OB-fold"/>
</dbReference>
<dbReference type="EMBL" id="VJMJ01000141">
    <property type="protein sequence ID" value="KAF0731542.1"/>
    <property type="molecule type" value="Genomic_DNA"/>
</dbReference>
<dbReference type="AlphaFoldDB" id="A0A6G0WVN0"/>
<dbReference type="SUPFAM" id="SSF50249">
    <property type="entry name" value="Nucleic acid-binding proteins"/>
    <property type="match status" value="1"/>
</dbReference>
<dbReference type="InterPro" id="IPR015947">
    <property type="entry name" value="PUA-like_sf"/>
</dbReference>
<dbReference type="Gene3D" id="2.30.130.30">
    <property type="entry name" value="Hypothetical protein"/>
    <property type="match status" value="1"/>
</dbReference>
<dbReference type="VEuPathDB" id="FungiDB:AeMF1_011665"/>
<accession>A0A6G0WVN0</accession>
<sequence>MSHYMKILLQDALNPSRCQWDDGRKQYLFGSPAQYFTRVRVLGVVRASSTKAIEVDDGTAVTAVQLPTQMRFQSGDLVECIGELRPSRQALRSCYILASNIMVVKDPNMETLRFLEVIKLYKECYFSGRPPPPASELMRPLAPLPTAVMAGIKRKFATESLEYLFDAQKHPKRANGDEFFFTVPATECPRFASGQRKLELRLNKPPFSIISQGDTIILNGSHSVIVGAVRNYATLSIALQAESLEFLLPLGVSAPQALPYYRTYFNDQDVSAFGVVVFDVGGISVTSSAPLDALAAVQELLEGANLTMDQLTTRLPSLTALEITDALDQLQLDGAIYRLPTGEYSLL</sequence>
<comment type="caution">
    <text evidence="1">The sequence shown here is derived from an EMBL/GenBank/DDBJ whole genome shotgun (WGS) entry which is preliminary data.</text>
</comment>
<dbReference type="Proteomes" id="UP000481153">
    <property type="component" value="Unassembled WGS sequence"/>
</dbReference>
<reference evidence="1 2" key="1">
    <citation type="submission" date="2019-07" db="EMBL/GenBank/DDBJ databases">
        <title>Genomics analysis of Aphanomyces spp. identifies a new class of oomycete effector associated with host adaptation.</title>
        <authorList>
            <person name="Gaulin E."/>
        </authorList>
    </citation>
    <scope>NUCLEOTIDE SEQUENCE [LARGE SCALE GENOMIC DNA]</scope>
    <source>
        <strain evidence="1 2">ATCC 201684</strain>
    </source>
</reference>
<evidence type="ECO:0000313" key="1">
    <source>
        <dbReference type="EMBL" id="KAF0731542.1"/>
    </source>
</evidence>
<protein>
    <submittedName>
        <fullName evidence="1">Uncharacterized protein</fullName>
    </submittedName>
</protein>
<organism evidence="1 2">
    <name type="scientific">Aphanomyces euteiches</name>
    <dbReference type="NCBI Taxonomy" id="100861"/>
    <lineage>
        <taxon>Eukaryota</taxon>
        <taxon>Sar</taxon>
        <taxon>Stramenopiles</taxon>
        <taxon>Oomycota</taxon>
        <taxon>Saprolegniomycetes</taxon>
        <taxon>Saprolegniales</taxon>
        <taxon>Verrucalvaceae</taxon>
        <taxon>Aphanomyces</taxon>
    </lineage>
</organism>
<dbReference type="SUPFAM" id="SSF88697">
    <property type="entry name" value="PUA domain-like"/>
    <property type="match status" value="1"/>
</dbReference>
<proteinExistence type="predicted"/>
<gene>
    <name evidence="1" type="ORF">Ae201684_011166</name>
</gene>